<keyword evidence="2" id="KW-0732">Signal</keyword>
<dbReference type="Proteomes" id="UP000014680">
    <property type="component" value="Unassembled WGS sequence"/>
</dbReference>
<feature type="chain" id="PRO_5001990593" evidence="2">
    <location>
        <begin position="19"/>
        <end position="187"/>
    </location>
</feature>
<organism evidence="3 4">
    <name type="scientific">Entamoeba invadens IP1</name>
    <dbReference type="NCBI Taxonomy" id="370355"/>
    <lineage>
        <taxon>Eukaryota</taxon>
        <taxon>Amoebozoa</taxon>
        <taxon>Evosea</taxon>
        <taxon>Archamoebae</taxon>
        <taxon>Mastigamoebida</taxon>
        <taxon>Entamoebidae</taxon>
        <taxon>Entamoeba</taxon>
    </lineage>
</organism>
<keyword evidence="1" id="KW-0812">Transmembrane</keyword>
<gene>
    <name evidence="3" type="ORF">EIN_258570</name>
</gene>
<dbReference type="VEuPathDB" id="AmoebaDB:EIN_258570"/>
<keyword evidence="1" id="KW-0472">Membrane</keyword>
<dbReference type="KEGG" id="eiv:EIN_258570"/>
<protein>
    <submittedName>
        <fullName evidence="3">Uncharacterized protein</fullName>
    </submittedName>
</protein>
<dbReference type="RefSeq" id="XP_004183539.1">
    <property type="nucleotide sequence ID" value="XM_004183491.1"/>
</dbReference>
<keyword evidence="1" id="KW-1133">Transmembrane helix</keyword>
<dbReference type="AlphaFoldDB" id="A0A0A1TZX3"/>
<evidence type="ECO:0000256" key="1">
    <source>
        <dbReference type="SAM" id="Phobius"/>
    </source>
</evidence>
<evidence type="ECO:0000256" key="2">
    <source>
        <dbReference type="SAM" id="SignalP"/>
    </source>
</evidence>
<sequence>MFVVYFLLSYSLSKYVIGPDKDDNYAYKSGVCYYTGDDFYNKVEIEGSTIKAYESQDCKKWSEVSIEDFGKGLTIQSELPLYSAMALDYSDKSDCKLQLADSFPMEKYFKEGCVKLTDTSSIKTEATSDSVLVLTYDKVPDCKGEPSKTVTKPVDKCILEIDTYFIYSSGTNMAFVAMVAALLVLLI</sequence>
<evidence type="ECO:0000313" key="3">
    <source>
        <dbReference type="EMBL" id="ELP84193.1"/>
    </source>
</evidence>
<name>A0A0A1TZX3_ENTIV</name>
<accession>A0A0A1TZX3</accession>
<keyword evidence="4" id="KW-1185">Reference proteome</keyword>
<reference evidence="3 4" key="1">
    <citation type="submission" date="2012-10" db="EMBL/GenBank/DDBJ databases">
        <authorList>
            <person name="Zafar N."/>
            <person name="Inman J."/>
            <person name="Hall N."/>
            <person name="Lorenzi H."/>
            <person name="Caler E."/>
        </authorList>
    </citation>
    <scope>NUCLEOTIDE SEQUENCE [LARGE SCALE GENOMIC DNA]</scope>
    <source>
        <strain evidence="3 4">IP1</strain>
    </source>
</reference>
<feature type="signal peptide" evidence="2">
    <location>
        <begin position="1"/>
        <end position="18"/>
    </location>
</feature>
<feature type="transmembrane region" description="Helical" evidence="1">
    <location>
        <begin position="164"/>
        <end position="186"/>
    </location>
</feature>
<dbReference type="GeneID" id="14883163"/>
<proteinExistence type="predicted"/>
<dbReference type="EMBL" id="KB207142">
    <property type="protein sequence ID" value="ELP84193.1"/>
    <property type="molecule type" value="Genomic_DNA"/>
</dbReference>
<evidence type="ECO:0000313" key="4">
    <source>
        <dbReference type="Proteomes" id="UP000014680"/>
    </source>
</evidence>